<dbReference type="OrthoDB" id="66620at2759"/>
<reference evidence="1 2" key="1">
    <citation type="journal article" date="2019" name="Commun. Biol.">
        <title>The bagworm genome reveals a unique fibroin gene that provides high tensile strength.</title>
        <authorList>
            <person name="Kono N."/>
            <person name="Nakamura H."/>
            <person name="Ohtoshi R."/>
            <person name="Tomita M."/>
            <person name="Numata K."/>
            <person name="Arakawa K."/>
        </authorList>
    </citation>
    <scope>NUCLEOTIDE SEQUENCE [LARGE SCALE GENOMIC DNA]</scope>
</reference>
<sequence length="117" mass="13207">MQIKISRVAGEASDAWQEGRCLLEKTHRSTHAHVLKLACMPQLESGMRFVIQFLYVNSTNRHPTVLHRTRPGDMRGCRRRVTCLMGDSLRDRLGIVTEYRHGSGPFYLPGGGSGRVE</sequence>
<protein>
    <submittedName>
        <fullName evidence="1">Uncharacterized protein</fullName>
    </submittedName>
</protein>
<dbReference type="Proteomes" id="UP000299102">
    <property type="component" value="Unassembled WGS sequence"/>
</dbReference>
<comment type="caution">
    <text evidence="1">The sequence shown here is derived from an EMBL/GenBank/DDBJ whole genome shotgun (WGS) entry which is preliminary data.</text>
</comment>
<accession>A0A4C1VN38</accession>
<proteinExistence type="predicted"/>
<organism evidence="1 2">
    <name type="scientific">Eumeta variegata</name>
    <name type="common">Bagworm moth</name>
    <name type="synonym">Eumeta japonica</name>
    <dbReference type="NCBI Taxonomy" id="151549"/>
    <lineage>
        <taxon>Eukaryota</taxon>
        <taxon>Metazoa</taxon>
        <taxon>Ecdysozoa</taxon>
        <taxon>Arthropoda</taxon>
        <taxon>Hexapoda</taxon>
        <taxon>Insecta</taxon>
        <taxon>Pterygota</taxon>
        <taxon>Neoptera</taxon>
        <taxon>Endopterygota</taxon>
        <taxon>Lepidoptera</taxon>
        <taxon>Glossata</taxon>
        <taxon>Ditrysia</taxon>
        <taxon>Tineoidea</taxon>
        <taxon>Psychidae</taxon>
        <taxon>Oiketicinae</taxon>
        <taxon>Eumeta</taxon>
    </lineage>
</organism>
<name>A0A4C1VN38_EUMVA</name>
<dbReference type="EMBL" id="BGZK01000382">
    <property type="protein sequence ID" value="GBP40518.1"/>
    <property type="molecule type" value="Genomic_DNA"/>
</dbReference>
<dbReference type="AlphaFoldDB" id="A0A4C1VN38"/>
<evidence type="ECO:0000313" key="1">
    <source>
        <dbReference type="EMBL" id="GBP40518.1"/>
    </source>
</evidence>
<keyword evidence="2" id="KW-1185">Reference proteome</keyword>
<evidence type="ECO:0000313" key="2">
    <source>
        <dbReference type="Proteomes" id="UP000299102"/>
    </source>
</evidence>
<gene>
    <name evidence="1" type="ORF">EVAR_30577_1</name>
</gene>